<dbReference type="PRINTS" id="PR00598">
    <property type="entry name" value="HTHMARR"/>
</dbReference>
<sequence>MLQLDNQACFPLYALSREIINHYRPLLDELDLTYPQYLVMMVLWESQPQTVNQLGERLLLDSGTLTPLLKRLEQKGLISRNRRSSDERVVEISLTIDGVDLKSSATDIPGKVMQSMNVTLEELTELRNVARKLLAKTNRGCTSAGKTE</sequence>
<dbReference type="InterPro" id="IPR000835">
    <property type="entry name" value="HTH_MarR-typ"/>
</dbReference>
<dbReference type="STRING" id="681398.PJIAN_1689"/>
<evidence type="ECO:0000259" key="9">
    <source>
        <dbReference type="PROSITE" id="PS50995"/>
    </source>
</evidence>
<protein>
    <recommendedName>
        <fullName evidence="7">HTH-type transcriptional regulator SarZ</fullName>
    </recommendedName>
    <alternativeName>
        <fullName evidence="8">Staphylococcal accessory regulator Z</fullName>
    </alternativeName>
</protein>
<comment type="caution">
    <text evidence="10">The sequence shown here is derived from an EMBL/GenBank/DDBJ whole genome shotgun (WGS) entry which is preliminary data.</text>
</comment>
<dbReference type="SMART" id="SM00347">
    <property type="entry name" value="HTH_MARR"/>
    <property type="match status" value="1"/>
</dbReference>
<feature type="domain" description="HTH marR-type" evidence="9">
    <location>
        <begin position="5"/>
        <end position="135"/>
    </location>
</feature>
<dbReference type="PANTHER" id="PTHR42756">
    <property type="entry name" value="TRANSCRIPTIONAL REGULATOR, MARR"/>
    <property type="match status" value="1"/>
</dbReference>
<keyword evidence="2" id="KW-0963">Cytoplasm</keyword>
<evidence type="ECO:0000256" key="2">
    <source>
        <dbReference type="ARBA" id="ARBA00022490"/>
    </source>
</evidence>
<evidence type="ECO:0000256" key="3">
    <source>
        <dbReference type="ARBA" id="ARBA00023015"/>
    </source>
</evidence>
<dbReference type="OrthoDB" id="9806864at2"/>
<evidence type="ECO:0000256" key="4">
    <source>
        <dbReference type="ARBA" id="ARBA00023125"/>
    </source>
</evidence>
<dbReference type="Pfam" id="PF22381">
    <property type="entry name" value="Staph_reg_Sar_Rot"/>
    <property type="match status" value="1"/>
</dbReference>
<reference evidence="11" key="2">
    <citation type="journal article" date="2017" name="Genome Announc.">
        <title>Draft genome sequence of Paludibacter jiangxiensis NM7(T), a propionate-producing fermentative bacterium.</title>
        <authorList>
            <person name="Qiu Y.-L."/>
            <person name="Tourlousse D.M."/>
            <person name="Matsuura N."/>
            <person name="Ohashi A."/>
            <person name="Sekiguchi Y."/>
        </authorList>
    </citation>
    <scope>NUCLEOTIDE SEQUENCE [LARGE SCALE GENOMIC DNA]</scope>
    <source>
        <strain evidence="11">NM7</strain>
    </source>
</reference>
<dbReference type="Gene3D" id="1.10.10.10">
    <property type="entry name" value="Winged helix-like DNA-binding domain superfamily/Winged helix DNA-binding domain"/>
    <property type="match status" value="1"/>
</dbReference>
<dbReference type="PANTHER" id="PTHR42756:SF1">
    <property type="entry name" value="TRANSCRIPTIONAL REPRESSOR OF EMRAB OPERON"/>
    <property type="match status" value="1"/>
</dbReference>
<dbReference type="InterPro" id="IPR036388">
    <property type="entry name" value="WH-like_DNA-bd_sf"/>
</dbReference>
<evidence type="ECO:0000256" key="7">
    <source>
        <dbReference type="ARBA" id="ARBA00047188"/>
    </source>
</evidence>
<dbReference type="AlphaFoldDB" id="A0A170YVE8"/>
<keyword evidence="11" id="KW-1185">Reference proteome</keyword>
<dbReference type="FunFam" id="1.10.10.10:FF:000163">
    <property type="entry name" value="MarR family transcriptional regulator"/>
    <property type="match status" value="1"/>
</dbReference>
<accession>A0A170YVE8</accession>
<dbReference type="PROSITE" id="PS50995">
    <property type="entry name" value="HTH_MARR_2"/>
    <property type="match status" value="1"/>
</dbReference>
<name>A0A170YVE8_9BACT</name>
<dbReference type="RefSeq" id="WP_068702013.1">
    <property type="nucleotide sequence ID" value="NZ_BDCR01000001.1"/>
</dbReference>
<dbReference type="GO" id="GO:0005737">
    <property type="term" value="C:cytoplasm"/>
    <property type="evidence" value="ECO:0007669"/>
    <property type="project" value="UniProtKB-SubCell"/>
</dbReference>
<comment type="subcellular location">
    <subcellularLocation>
        <location evidence="1">Cytoplasm</location>
    </subcellularLocation>
</comment>
<evidence type="ECO:0000256" key="1">
    <source>
        <dbReference type="ARBA" id="ARBA00004496"/>
    </source>
</evidence>
<organism evidence="10 11">
    <name type="scientific">Paludibacter jiangxiensis</name>
    <dbReference type="NCBI Taxonomy" id="681398"/>
    <lineage>
        <taxon>Bacteria</taxon>
        <taxon>Pseudomonadati</taxon>
        <taxon>Bacteroidota</taxon>
        <taxon>Bacteroidia</taxon>
        <taxon>Bacteroidales</taxon>
        <taxon>Paludibacteraceae</taxon>
        <taxon>Paludibacter</taxon>
    </lineage>
</organism>
<dbReference type="SUPFAM" id="SSF46785">
    <property type="entry name" value="Winged helix' DNA-binding domain"/>
    <property type="match status" value="1"/>
</dbReference>
<evidence type="ECO:0000313" key="11">
    <source>
        <dbReference type="Proteomes" id="UP000076586"/>
    </source>
</evidence>
<keyword evidence="4 10" id="KW-0238">DNA-binding</keyword>
<dbReference type="GO" id="GO:0003677">
    <property type="term" value="F:DNA binding"/>
    <property type="evidence" value="ECO:0007669"/>
    <property type="project" value="UniProtKB-KW"/>
</dbReference>
<keyword evidence="3" id="KW-0805">Transcription regulation</keyword>
<reference evidence="11" key="1">
    <citation type="submission" date="2016-04" db="EMBL/GenBank/DDBJ databases">
        <title>Draft genome sequence of Paludibacter jiangxiensis strain NM7.</title>
        <authorList>
            <person name="Qiu Y."/>
            <person name="Matsuura N."/>
            <person name="Ohashi A."/>
            <person name="Tourlousse M.D."/>
            <person name="Sekiguchi Y."/>
        </authorList>
    </citation>
    <scope>NUCLEOTIDE SEQUENCE [LARGE SCALE GENOMIC DNA]</scope>
    <source>
        <strain evidence="11">NM7</strain>
    </source>
</reference>
<keyword evidence="5" id="KW-0804">Transcription</keyword>
<evidence type="ECO:0000256" key="6">
    <source>
        <dbReference type="ARBA" id="ARBA00046337"/>
    </source>
</evidence>
<dbReference type="InterPro" id="IPR036390">
    <property type="entry name" value="WH_DNA-bd_sf"/>
</dbReference>
<dbReference type="InterPro" id="IPR055166">
    <property type="entry name" value="Transc_reg_Sar_Rot_HTH"/>
</dbReference>
<evidence type="ECO:0000256" key="5">
    <source>
        <dbReference type="ARBA" id="ARBA00023163"/>
    </source>
</evidence>
<dbReference type="Proteomes" id="UP000076586">
    <property type="component" value="Unassembled WGS sequence"/>
</dbReference>
<evidence type="ECO:0000313" key="10">
    <source>
        <dbReference type="EMBL" id="GAT62099.1"/>
    </source>
</evidence>
<proteinExistence type="inferred from homology"/>
<dbReference type="EMBL" id="BDCR01000001">
    <property type="protein sequence ID" value="GAT62099.1"/>
    <property type="molecule type" value="Genomic_DNA"/>
</dbReference>
<comment type="similarity">
    <text evidence="6">Belongs to the SarZ family.</text>
</comment>
<evidence type="ECO:0000256" key="8">
    <source>
        <dbReference type="ARBA" id="ARBA00047207"/>
    </source>
</evidence>
<dbReference type="GO" id="GO:0003700">
    <property type="term" value="F:DNA-binding transcription factor activity"/>
    <property type="evidence" value="ECO:0007669"/>
    <property type="project" value="InterPro"/>
</dbReference>
<gene>
    <name evidence="10" type="ORF">PJIAN_1689</name>
</gene>